<dbReference type="Proteomes" id="UP000323671">
    <property type="component" value="Chromosome"/>
</dbReference>
<name>A0A5C1E7A4_9RHOO</name>
<evidence type="ECO:0000313" key="2">
    <source>
        <dbReference type="EMBL" id="QEL64800.1"/>
    </source>
</evidence>
<dbReference type="Pfam" id="PF16080">
    <property type="entry name" value="Phage_holin_2_3"/>
    <property type="match status" value="1"/>
</dbReference>
<protein>
    <recommendedName>
        <fullName evidence="4">Bacteriophage holin family HP1</fullName>
    </recommendedName>
</protein>
<evidence type="ECO:0000256" key="1">
    <source>
        <dbReference type="SAM" id="Phobius"/>
    </source>
</evidence>
<accession>A0A5C1E7A4</accession>
<dbReference type="EMBL" id="CP022579">
    <property type="protein sequence ID" value="QEL64800.1"/>
    <property type="molecule type" value="Genomic_DNA"/>
</dbReference>
<reference evidence="2 3" key="1">
    <citation type="submission" date="2017-07" db="EMBL/GenBank/DDBJ databases">
        <title>Complete genome sequence of Oryzomicrobium terrae TPP412.</title>
        <authorList>
            <person name="Chiu L.-W."/>
            <person name="Lo K.-J."/>
            <person name="Tsai Y.-M."/>
            <person name="Lin S.-S."/>
            <person name="Kuo C.-H."/>
            <person name="Liu C.-T."/>
        </authorList>
    </citation>
    <scope>NUCLEOTIDE SEQUENCE [LARGE SCALE GENOMIC DNA]</scope>
    <source>
        <strain evidence="2 3">TPP412</strain>
    </source>
</reference>
<dbReference type="InterPro" id="IPR032118">
    <property type="entry name" value="Phage_holin_HP1"/>
</dbReference>
<proteinExistence type="predicted"/>
<sequence length="85" mass="9361">MEGKMPTTVSYSGAAASILSSLTLTEWGIVVGIITAIATFAFNIYYQMRRDSREQAQFEESMQRLKGGRRPDACFECAGGEDERG</sequence>
<feature type="transmembrane region" description="Helical" evidence="1">
    <location>
        <begin position="27"/>
        <end position="46"/>
    </location>
</feature>
<dbReference type="AlphaFoldDB" id="A0A5C1E7A4"/>
<evidence type="ECO:0000313" key="3">
    <source>
        <dbReference type="Proteomes" id="UP000323671"/>
    </source>
</evidence>
<keyword evidence="1" id="KW-0472">Membrane</keyword>
<keyword evidence="1" id="KW-1133">Transmembrane helix</keyword>
<keyword evidence="1" id="KW-0812">Transmembrane</keyword>
<dbReference type="KEGG" id="otr:OTERR_13240"/>
<evidence type="ECO:0008006" key="4">
    <source>
        <dbReference type="Google" id="ProtNLM"/>
    </source>
</evidence>
<keyword evidence="3" id="KW-1185">Reference proteome</keyword>
<organism evidence="2 3">
    <name type="scientific">Oryzomicrobium terrae</name>
    <dbReference type="NCBI Taxonomy" id="1735038"/>
    <lineage>
        <taxon>Bacteria</taxon>
        <taxon>Pseudomonadati</taxon>
        <taxon>Pseudomonadota</taxon>
        <taxon>Betaproteobacteria</taxon>
        <taxon>Rhodocyclales</taxon>
        <taxon>Rhodocyclaceae</taxon>
        <taxon>Oryzomicrobium</taxon>
    </lineage>
</organism>
<dbReference type="RefSeq" id="WP_149425241.1">
    <property type="nucleotide sequence ID" value="NZ_CP022579.1"/>
</dbReference>
<gene>
    <name evidence="2" type="ORF">OTERR_13240</name>
</gene>